<feature type="transmembrane region" description="Helical" evidence="1">
    <location>
        <begin position="39"/>
        <end position="58"/>
    </location>
</feature>
<evidence type="ECO:0000313" key="4">
    <source>
        <dbReference type="Proteomes" id="UP000239872"/>
    </source>
</evidence>
<gene>
    <name evidence="3" type="ORF">CJD36_002600</name>
</gene>
<protein>
    <recommendedName>
        <fullName evidence="2">Fatty acid desaturase domain-containing protein</fullName>
    </recommendedName>
</protein>
<feature type="transmembrane region" description="Helical" evidence="1">
    <location>
        <begin position="6"/>
        <end position="27"/>
    </location>
</feature>
<feature type="transmembrane region" description="Helical" evidence="1">
    <location>
        <begin position="78"/>
        <end position="97"/>
    </location>
</feature>
<dbReference type="GO" id="GO:0042284">
    <property type="term" value="F:sphingolipid delta-4 desaturase activity"/>
    <property type="evidence" value="ECO:0007669"/>
    <property type="project" value="TreeGrafter"/>
</dbReference>
<dbReference type="PANTHER" id="PTHR12879">
    <property type="entry name" value="SPHINGOLIPID DELTA 4 DESATURASE/C-4 HYDROXYLASE PROTEIN DES2"/>
    <property type="match status" value="1"/>
</dbReference>
<dbReference type="PANTHER" id="PTHR12879:SF8">
    <property type="entry name" value="SPHINGOLIPID DELTA(4)-DESATURASE DES1"/>
    <property type="match status" value="1"/>
</dbReference>
<dbReference type="AlphaFoldDB" id="A0A2S7T0D8"/>
<dbReference type="EMBL" id="PPSL01000001">
    <property type="protein sequence ID" value="PQJ12652.1"/>
    <property type="molecule type" value="Genomic_DNA"/>
</dbReference>
<feature type="domain" description="Fatty acid desaturase" evidence="2">
    <location>
        <begin position="38"/>
        <end position="290"/>
    </location>
</feature>
<dbReference type="OrthoDB" id="9792534at2"/>
<feature type="transmembrane region" description="Helical" evidence="1">
    <location>
        <begin position="207"/>
        <end position="227"/>
    </location>
</feature>
<proteinExistence type="predicted"/>
<keyword evidence="1" id="KW-1133">Transmembrane helix</keyword>
<dbReference type="GO" id="GO:0046513">
    <property type="term" value="P:ceramide biosynthetic process"/>
    <property type="evidence" value="ECO:0007669"/>
    <property type="project" value="TreeGrafter"/>
</dbReference>
<keyword evidence="1" id="KW-0472">Membrane</keyword>
<dbReference type="RefSeq" id="WP_105037535.1">
    <property type="nucleotide sequence ID" value="NZ_PPSL01000001.1"/>
</dbReference>
<evidence type="ECO:0000313" key="3">
    <source>
        <dbReference type="EMBL" id="PQJ12652.1"/>
    </source>
</evidence>
<feature type="transmembrane region" description="Helical" evidence="1">
    <location>
        <begin position="182"/>
        <end position="200"/>
    </location>
</feature>
<evidence type="ECO:0000259" key="2">
    <source>
        <dbReference type="Pfam" id="PF00487"/>
    </source>
</evidence>
<name>A0A2S7T0D8_9BACT</name>
<keyword evidence="4" id="KW-1185">Reference proteome</keyword>
<dbReference type="Pfam" id="PF00487">
    <property type="entry name" value="FA_desaturase"/>
    <property type="match status" value="1"/>
</dbReference>
<dbReference type="InterPro" id="IPR005804">
    <property type="entry name" value="FA_desaturase_dom"/>
</dbReference>
<reference evidence="3 4" key="1">
    <citation type="submission" date="2018-01" db="EMBL/GenBank/DDBJ databases">
        <title>A novel member of the phylum Bacteroidetes isolated from glacier ice.</title>
        <authorList>
            <person name="Liu Q."/>
            <person name="Xin Y.-H."/>
        </authorList>
    </citation>
    <scope>NUCLEOTIDE SEQUENCE [LARGE SCALE GENOMIC DNA]</scope>
    <source>
        <strain evidence="3 4">RB1R16</strain>
    </source>
</reference>
<comment type="caution">
    <text evidence="3">The sequence shown here is derived from an EMBL/GenBank/DDBJ whole genome shotgun (WGS) entry which is preliminary data.</text>
</comment>
<feature type="transmembrane region" description="Helical" evidence="1">
    <location>
        <begin position="134"/>
        <end position="162"/>
    </location>
</feature>
<organism evidence="3 4">
    <name type="scientific">Flavipsychrobacter stenotrophus</name>
    <dbReference type="NCBI Taxonomy" id="2077091"/>
    <lineage>
        <taxon>Bacteria</taxon>
        <taxon>Pseudomonadati</taxon>
        <taxon>Bacteroidota</taxon>
        <taxon>Chitinophagia</taxon>
        <taxon>Chitinophagales</taxon>
        <taxon>Chitinophagaceae</taxon>
        <taxon>Flavipsychrobacter</taxon>
    </lineage>
</organism>
<keyword evidence="1" id="KW-0812">Transmembrane</keyword>
<dbReference type="Proteomes" id="UP000239872">
    <property type="component" value="Unassembled WGS sequence"/>
</dbReference>
<sequence>MSTLSINNKLIFETLSVFVIISIAAVGVQHLPISSTAKWIIYTPLLIFQGLWFYRFYIVGHEASHNKLFRDNKQLNDLWGSVVLLPIMVPITIYRKIHMFHHGFNRKDHHTSSLDTFVIKGNPSLMRKIYCYTVWYISVFFGGFFFHSLISILLFLFVPVSLSKKISPAFNNWGIKDQLKSIALFSLGVALHLSVFFLLCKEIYLYTLGYPMLSFAWILSMLVYIFHYDTTTGTGVRFNVRSVKRVPIFSWILMNFNEHATHHQYPNVPWHELPTRSTPLPQKYTEQNQNTWNFFRAIINQVKGPTIVYEDKTT</sequence>
<accession>A0A2S7T0D8</accession>
<evidence type="ECO:0000256" key="1">
    <source>
        <dbReference type="SAM" id="Phobius"/>
    </source>
</evidence>
<dbReference type="GO" id="GO:0016020">
    <property type="term" value="C:membrane"/>
    <property type="evidence" value="ECO:0007669"/>
    <property type="project" value="GOC"/>
</dbReference>